<dbReference type="OrthoDB" id="1117555at2"/>
<dbReference type="AlphaFoldDB" id="A0A2T5VA71"/>
<feature type="transmembrane region" description="Helical" evidence="12">
    <location>
        <begin position="160"/>
        <end position="181"/>
    </location>
</feature>
<evidence type="ECO:0000256" key="9">
    <source>
        <dbReference type="ARBA" id="ARBA00022989"/>
    </source>
</evidence>
<name>A0A2T5VA71_9HYPH</name>
<comment type="similarity">
    <text evidence="2">Belongs to the HupC/HyaC/HydC family.</text>
</comment>
<evidence type="ECO:0000256" key="8">
    <source>
        <dbReference type="ARBA" id="ARBA00022982"/>
    </source>
</evidence>
<evidence type="ECO:0000313" key="14">
    <source>
        <dbReference type="EMBL" id="PTW60646.1"/>
    </source>
</evidence>
<evidence type="ECO:0000256" key="6">
    <source>
        <dbReference type="ARBA" id="ARBA00022692"/>
    </source>
</evidence>
<evidence type="ECO:0000313" key="15">
    <source>
        <dbReference type="Proteomes" id="UP000244081"/>
    </source>
</evidence>
<keyword evidence="5" id="KW-0349">Heme</keyword>
<keyword evidence="8" id="KW-0249">Electron transport</keyword>
<feature type="transmembrane region" description="Helical" evidence="12">
    <location>
        <begin position="116"/>
        <end position="140"/>
    </location>
</feature>
<proteinExistence type="inferred from homology"/>
<keyword evidence="3" id="KW-0813">Transport</keyword>
<dbReference type="GO" id="GO:0005886">
    <property type="term" value="C:plasma membrane"/>
    <property type="evidence" value="ECO:0007669"/>
    <property type="project" value="UniProtKB-SubCell"/>
</dbReference>
<dbReference type="InterPro" id="IPR016174">
    <property type="entry name" value="Di-haem_cyt_TM"/>
</dbReference>
<dbReference type="EMBL" id="QAYG01000004">
    <property type="protein sequence ID" value="PTW60646.1"/>
    <property type="molecule type" value="Genomic_DNA"/>
</dbReference>
<dbReference type="Pfam" id="PF01292">
    <property type="entry name" value="Ni_hydr_CYTB"/>
    <property type="match status" value="1"/>
</dbReference>
<evidence type="ECO:0000259" key="13">
    <source>
        <dbReference type="Pfam" id="PF01292"/>
    </source>
</evidence>
<dbReference type="InterPro" id="IPR051542">
    <property type="entry name" value="Hydrogenase_cytochrome"/>
</dbReference>
<dbReference type="SUPFAM" id="SSF81342">
    <property type="entry name" value="Transmembrane di-heme cytochromes"/>
    <property type="match status" value="1"/>
</dbReference>
<comment type="caution">
    <text evidence="14">The sequence shown here is derived from an EMBL/GenBank/DDBJ whole genome shotgun (WGS) entry which is preliminary data.</text>
</comment>
<evidence type="ECO:0000256" key="12">
    <source>
        <dbReference type="SAM" id="Phobius"/>
    </source>
</evidence>
<keyword evidence="9 12" id="KW-1133">Transmembrane helix</keyword>
<dbReference type="PANTHER" id="PTHR30485">
    <property type="entry name" value="NI/FE-HYDROGENASE 1 B-TYPE CYTOCHROME SUBUNIT"/>
    <property type="match status" value="1"/>
</dbReference>
<protein>
    <submittedName>
        <fullName evidence="14">Thiosulfate reductase cytochrome b subunit</fullName>
    </submittedName>
</protein>
<evidence type="ECO:0000256" key="1">
    <source>
        <dbReference type="ARBA" id="ARBA00004651"/>
    </source>
</evidence>
<feature type="transmembrane region" description="Helical" evidence="12">
    <location>
        <begin position="47"/>
        <end position="70"/>
    </location>
</feature>
<reference evidence="14 15" key="1">
    <citation type="submission" date="2018-04" db="EMBL/GenBank/DDBJ databases">
        <title>Genomic Encyclopedia of Archaeal and Bacterial Type Strains, Phase II (KMG-II): from individual species to whole genera.</title>
        <authorList>
            <person name="Goeker M."/>
        </authorList>
    </citation>
    <scope>NUCLEOTIDE SEQUENCE [LARGE SCALE GENOMIC DNA]</scope>
    <source>
        <strain evidence="14 15">DSM 23382</strain>
    </source>
</reference>
<dbReference type="PANTHER" id="PTHR30485:SF1">
    <property type="entry name" value="CYTOCHROME YDHU-RELATED"/>
    <property type="match status" value="1"/>
</dbReference>
<dbReference type="GO" id="GO:0022904">
    <property type="term" value="P:respiratory electron transport chain"/>
    <property type="evidence" value="ECO:0007669"/>
    <property type="project" value="InterPro"/>
</dbReference>
<feature type="domain" description="Cytochrome b561 bacterial/Ni-hydrogenase" evidence="13">
    <location>
        <begin position="9"/>
        <end position="194"/>
    </location>
</feature>
<dbReference type="Gene3D" id="1.20.950.20">
    <property type="entry name" value="Transmembrane di-heme cytochromes, Chain C"/>
    <property type="match status" value="1"/>
</dbReference>
<keyword evidence="6 12" id="KW-0812">Transmembrane</keyword>
<keyword evidence="15" id="KW-1185">Reference proteome</keyword>
<evidence type="ECO:0000256" key="5">
    <source>
        <dbReference type="ARBA" id="ARBA00022617"/>
    </source>
</evidence>
<gene>
    <name evidence="14" type="ORF">C8N35_104272</name>
</gene>
<dbReference type="InterPro" id="IPR011577">
    <property type="entry name" value="Cyt_b561_bac/Ni-Hgenase"/>
</dbReference>
<evidence type="ECO:0000256" key="10">
    <source>
        <dbReference type="ARBA" id="ARBA00023004"/>
    </source>
</evidence>
<dbReference type="GO" id="GO:0009055">
    <property type="term" value="F:electron transfer activity"/>
    <property type="evidence" value="ECO:0007669"/>
    <property type="project" value="InterPro"/>
</dbReference>
<dbReference type="Proteomes" id="UP000244081">
    <property type="component" value="Unassembled WGS sequence"/>
</dbReference>
<sequence length="218" mass="25463">MAERLVNIYTRFERFWHWAQALLIFVLMFTGLGLHGMHHLLYFGQAVTLHTIAAVALMVLWVFAIFWHLTTGTWKHYVPRLEGLWKMVRFYGYGVFKCEPAPYHKGYWRKHNPLQVLAYLSLKLVLFPLMWVSGIAYLTYNFWQPGTADASWKLELIANAHLISGYLIASFVVLHVYLLTVGHFFEHLRPMVTGVEKVDLSPEEEAYLEADEPYRLKG</sequence>
<accession>A0A2T5VA71</accession>
<keyword evidence="11 12" id="KW-0472">Membrane</keyword>
<keyword evidence="10" id="KW-0408">Iron</keyword>
<evidence type="ECO:0000256" key="3">
    <source>
        <dbReference type="ARBA" id="ARBA00022448"/>
    </source>
</evidence>
<feature type="transmembrane region" description="Helical" evidence="12">
    <location>
        <begin position="21"/>
        <end position="41"/>
    </location>
</feature>
<dbReference type="PRINTS" id="PR00161">
    <property type="entry name" value="NIHGNASECYTB"/>
</dbReference>
<comment type="subcellular location">
    <subcellularLocation>
        <location evidence="1">Cell membrane</location>
        <topology evidence="1">Multi-pass membrane protein</topology>
    </subcellularLocation>
</comment>
<dbReference type="InterPro" id="IPR000516">
    <property type="entry name" value="Ni-dep_Hydgase_cyt-B"/>
</dbReference>
<keyword evidence="7" id="KW-0479">Metal-binding</keyword>
<dbReference type="GO" id="GO:0005506">
    <property type="term" value="F:iron ion binding"/>
    <property type="evidence" value="ECO:0007669"/>
    <property type="project" value="InterPro"/>
</dbReference>
<organism evidence="14 15">
    <name type="scientific">Breoghania corrubedonensis</name>
    <dbReference type="NCBI Taxonomy" id="665038"/>
    <lineage>
        <taxon>Bacteria</taxon>
        <taxon>Pseudomonadati</taxon>
        <taxon>Pseudomonadota</taxon>
        <taxon>Alphaproteobacteria</taxon>
        <taxon>Hyphomicrobiales</taxon>
        <taxon>Stappiaceae</taxon>
        <taxon>Breoghania</taxon>
    </lineage>
</organism>
<evidence type="ECO:0000256" key="4">
    <source>
        <dbReference type="ARBA" id="ARBA00022475"/>
    </source>
</evidence>
<evidence type="ECO:0000256" key="2">
    <source>
        <dbReference type="ARBA" id="ARBA00008622"/>
    </source>
</evidence>
<dbReference type="GO" id="GO:0020037">
    <property type="term" value="F:heme binding"/>
    <property type="evidence" value="ECO:0007669"/>
    <property type="project" value="TreeGrafter"/>
</dbReference>
<dbReference type="RefSeq" id="WP_107990237.1">
    <property type="nucleotide sequence ID" value="NZ_QAYG01000004.1"/>
</dbReference>
<keyword evidence="4" id="KW-1003">Cell membrane</keyword>
<evidence type="ECO:0000256" key="11">
    <source>
        <dbReference type="ARBA" id="ARBA00023136"/>
    </source>
</evidence>
<evidence type="ECO:0000256" key="7">
    <source>
        <dbReference type="ARBA" id="ARBA00022723"/>
    </source>
</evidence>